<evidence type="ECO:0000313" key="18">
    <source>
        <dbReference type="Proteomes" id="UP000315522"/>
    </source>
</evidence>
<dbReference type="InterPro" id="IPR010996">
    <property type="entry name" value="HHH_MUS81"/>
</dbReference>
<comment type="subunit">
    <text evidence="14">Interacts with EME1.</text>
</comment>
<protein>
    <recommendedName>
        <fullName evidence="14">Crossover junction endonuclease MUS81</fullName>
        <ecNumber evidence="14">3.1.22.-</ecNumber>
    </recommendedName>
</protein>
<dbReference type="GO" id="GO:0000727">
    <property type="term" value="P:double-strand break repair via break-induced replication"/>
    <property type="evidence" value="ECO:0007669"/>
    <property type="project" value="UniProtKB-UniRule"/>
</dbReference>
<gene>
    <name evidence="17" type="primary">MUS81</name>
    <name evidence="17" type="ORF">LAWI1_G005636</name>
</gene>
<dbReference type="Pfam" id="PF21136">
    <property type="entry name" value="WHD_MUS81"/>
    <property type="match status" value="1"/>
</dbReference>
<feature type="region of interest" description="Disordered" evidence="15">
    <location>
        <begin position="272"/>
        <end position="319"/>
    </location>
</feature>
<keyword evidence="10 14" id="KW-0233">DNA recombination</keyword>
<dbReference type="GO" id="GO:0046872">
    <property type="term" value="F:metal ion binding"/>
    <property type="evidence" value="ECO:0007669"/>
    <property type="project" value="UniProtKB-UniRule"/>
</dbReference>
<dbReference type="SUPFAM" id="SSF47802">
    <property type="entry name" value="DNA polymerase beta, N-terminal domain-like"/>
    <property type="match status" value="1"/>
</dbReference>
<dbReference type="Gene3D" id="1.10.10.10">
    <property type="entry name" value="Winged helix-like DNA-binding domain superfamily/Winged helix DNA-binding domain"/>
    <property type="match status" value="1"/>
</dbReference>
<evidence type="ECO:0000259" key="16">
    <source>
        <dbReference type="SMART" id="SM00891"/>
    </source>
</evidence>
<name>A0A559MAI1_9HELO</name>
<dbReference type="Proteomes" id="UP000315522">
    <property type="component" value="Unassembled WGS sequence"/>
</dbReference>
<keyword evidence="4 14" id="KW-0540">Nuclease</keyword>
<keyword evidence="11 14" id="KW-0234">DNA repair</keyword>
<dbReference type="GO" id="GO:0048476">
    <property type="term" value="C:Holliday junction resolvase complex"/>
    <property type="evidence" value="ECO:0007669"/>
    <property type="project" value="UniProtKB-UniRule"/>
</dbReference>
<evidence type="ECO:0000256" key="3">
    <source>
        <dbReference type="ARBA" id="ARBA00010015"/>
    </source>
</evidence>
<dbReference type="InterPro" id="IPR047416">
    <property type="entry name" value="XPF_nuclease_Mus81"/>
</dbReference>
<comment type="cofactor">
    <cofactor evidence="1 14">
        <name>Mg(2+)</name>
        <dbReference type="ChEBI" id="CHEBI:18420"/>
    </cofactor>
</comment>
<comment type="function">
    <text evidence="14">Interacts with EME1 to form a DNA structure-specific endonuclease with substrate preference for branched DNA structures with a 5'-end at the branch nick. Typical substrates include 3'-flap structures, D-loops, replication forks and nicked Holliday junctions. May be required in mitosis for the processing of stalled or collapsed replication fork intermediates. May be required in meiosis for the repair of meiosis-specific double strand breaks subsequent to single-end invasion (SEI).</text>
</comment>
<evidence type="ECO:0000256" key="12">
    <source>
        <dbReference type="ARBA" id="ARBA00023242"/>
    </source>
</evidence>
<comment type="similarity">
    <text evidence="3 14">Belongs to the XPF family.</text>
</comment>
<dbReference type="Gene3D" id="1.10.150.670">
    <property type="entry name" value="Crossover junction endonuclease EME1, DNA-binding domain"/>
    <property type="match status" value="1"/>
</dbReference>
<evidence type="ECO:0000256" key="11">
    <source>
        <dbReference type="ARBA" id="ARBA00023204"/>
    </source>
</evidence>
<dbReference type="Pfam" id="PF02732">
    <property type="entry name" value="ERCC4"/>
    <property type="match status" value="1"/>
</dbReference>
<dbReference type="InterPro" id="IPR011335">
    <property type="entry name" value="Restrct_endonuc-II-like"/>
</dbReference>
<dbReference type="Gene3D" id="1.10.150.110">
    <property type="entry name" value="DNA polymerase beta, N-terminal domain-like"/>
    <property type="match status" value="1"/>
</dbReference>
<comment type="caution">
    <text evidence="17">The sequence shown here is derived from an EMBL/GenBank/DDBJ whole genome shotgun (WGS) entry which is preliminary data.</text>
</comment>
<accession>A0A559MAI1</accession>
<evidence type="ECO:0000256" key="7">
    <source>
        <dbReference type="ARBA" id="ARBA00022763"/>
    </source>
</evidence>
<dbReference type="CDD" id="cd21036">
    <property type="entry name" value="WH_MUS81"/>
    <property type="match status" value="1"/>
</dbReference>
<evidence type="ECO:0000256" key="10">
    <source>
        <dbReference type="ARBA" id="ARBA00023172"/>
    </source>
</evidence>
<evidence type="ECO:0000256" key="5">
    <source>
        <dbReference type="ARBA" id="ARBA00022723"/>
    </source>
</evidence>
<comment type="subcellular location">
    <subcellularLocation>
        <location evidence="2 14">Nucleus</location>
    </subcellularLocation>
</comment>
<dbReference type="GO" id="GO:0005634">
    <property type="term" value="C:nucleus"/>
    <property type="evidence" value="ECO:0007669"/>
    <property type="project" value="UniProtKB-SubCell"/>
</dbReference>
<sequence>MADECANPLLLGWVKEWLDQARDRNSKGATVYKKAYNSLKSCPLPFTHPSEAKQLTGFGDKLCQRLTDKLKDHCEENGLPMPQIPKKKRKRPANADPNEDEDEEGDEGAEPAPAKKPKKARAYVPKVRSGGYGIILALSTLDENSHSGVTKQEVIELAQPHCDASYTAPSDTTKFYTAWKSMDTLNKNDLVYKKGRPEKYYLTDEGWDVAKRMRNTISGNVDITSPTRAKKTSSKAAESTPSPPKPSKPKATLSAAAAAGAAALARSGHNDDSFLSLNSSPVRSPAPNPSVAPTKAKVPDIIPDGQPVESTSSLPQVTPIALPPGSFTVELVLDTREVRSKKDREGVQNELITNGVTPIMRALELGDILWVAKMKDPNLLSRLGAEGDEVVLDWIVERKRLDDLIASIKDGRFHDQKFRLRKSGLKNVIYLIEEFSLSAENADRYIEAVQSAIASTQVVNGYFVKQTQHLTDSVLYLARMTKMLKGLYEDKPLQVIPTKVITTHNYLPLLAHLRETKPAEEFHTTYSAFASLSSKSDSLTLKDVFLKMLMCVKGVTGEKALEIQKRWKTPNELLEAYEKCGEGEQGRKKKMELVSSQMSDVVGKKKIQKAVSVRIAEVWGDVKID</sequence>
<dbReference type="AlphaFoldDB" id="A0A559MAI1"/>
<dbReference type="GO" id="GO:0006308">
    <property type="term" value="P:DNA catabolic process"/>
    <property type="evidence" value="ECO:0007669"/>
    <property type="project" value="UniProtKB-UniRule"/>
</dbReference>
<keyword evidence="18" id="KW-1185">Reference proteome</keyword>
<keyword evidence="9 14" id="KW-0460">Magnesium</keyword>
<evidence type="ECO:0000313" key="17">
    <source>
        <dbReference type="EMBL" id="TVY89950.1"/>
    </source>
</evidence>
<dbReference type="SUPFAM" id="SSF52980">
    <property type="entry name" value="Restriction endonuclease-like"/>
    <property type="match status" value="1"/>
</dbReference>
<evidence type="ECO:0000256" key="1">
    <source>
        <dbReference type="ARBA" id="ARBA00001946"/>
    </source>
</evidence>
<keyword evidence="5 14" id="KW-0479">Metal-binding</keyword>
<feature type="compositionally biased region" description="Polar residues" evidence="15">
    <location>
        <begin position="273"/>
        <end position="282"/>
    </location>
</feature>
<evidence type="ECO:0000256" key="2">
    <source>
        <dbReference type="ARBA" id="ARBA00004123"/>
    </source>
</evidence>
<dbReference type="PANTHER" id="PTHR13451">
    <property type="entry name" value="CLASS II CROSSOVER JUNCTION ENDONUCLEASE MUS81"/>
    <property type="match status" value="1"/>
</dbReference>
<dbReference type="FunFam" id="1.10.10.10:FF:000307">
    <property type="entry name" value="Crossover junction endonuclease MUS81"/>
    <property type="match status" value="1"/>
</dbReference>
<evidence type="ECO:0000256" key="14">
    <source>
        <dbReference type="RuleBase" id="RU369042"/>
    </source>
</evidence>
<feature type="compositionally biased region" description="Acidic residues" evidence="15">
    <location>
        <begin position="97"/>
        <end position="109"/>
    </location>
</feature>
<keyword evidence="13" id="KW-0469">Meiosis</keyword>
<evidence type="ECO:0000256" key="8">
    <source>
        <dbReference type="ARBA" id="ARBA00022801"/>
    </source>
</evidence>
<feature type="domain" description="ERCC4" evidence="16">
    <location>
        <begin position="330"/>
        <end position="436"/>
    </location>
</feature>
<dbReference type="GO" id="GO:0008821">
    <property type="term" value="F:crossover junction DNA endonuclease activity"/>
    <property type="evidence" value="ECO:0007669"/>
    <property type="project" value="UniProtKB-UniRule"/>
</dbReference>
<dbReference type="GO" id="GO:0048257">
    <property type="term" value="F:3'-flap endonuclease activity"/>
    <property type="evidence" value="ECO:0007669"/>
    <property type="project" value="TreeGrafter"/>
</dbReference>
<dbReference type="Gene3D" id="3.40.50.10130">
    <property type="match status" value="1"/>
</dbReference>
<evidence type="ECO:0000256" key="6">
    <source>
        <dbReference type="ARBA" id="ARBA00022759"/>
    </source>
</evidence>
<dbReference type="InterPro" id="IPR033309">
    <property type="entry name" value="Mus81"/>
</dbReference>
<dbReference type="Pfam" id="PF14716">
    <property type="entry name" value="HHH_8"/>
    <property type="match status" value="1"/>
</dbReference>
<dbReference type="PANTHER" id="PTHR13451:SF0">
    <property type="entry name" value="CROSSOVER JUNCTION ENDONUCLEASE MUS81"/>
    <property type="match status" value="1"/>
</dbReference>
<dbReference type="FunFam" id="3.40.50.10130:FF:000003">
    <property type="entry name" value="Crossover junction endonuclease MUS81"/>
    <property type="match status" value="1"/>
</dbReference>
<evidence type="ECO:0000256" key="13">
    <source>
        <dbReference type="ARBA" id="ARBA00023254"/>
    </source>
</evidence>
<feature type="region of interest" description="Disordered" evidence="15">
    <location>
        <begin position="74"/>
        <end position="122"/>
    </location>
</feature>
<keyword evidence="7 14" id="KW-0227">DNA damage</keyword>
<dbReference type="SMART" id="SM00891">
    <property type="entry name" value="ERCC4"/>
    <property type="match status" value="1"/>
</dbReference>
<feature type="region of interest" description="Disordered" evidence="15">
    <location>
        <begin position="218"/>
        <end position="254"/>
    </location>
</feature>
<organism evidence="17 18">
    <name type="scientific">Lachnellula willkommii</name>
    <dbReference type="NCBI Taxonomy" id="215461"/>
    <lineage>
        <taxon>Eukaryota</taxon>
        <taxon>Fungi</taxon>
        <taxon>Dikarya</taxon>
        <taxon>Ascomycota</taxon>
        <taxon>Pezizomycotina</taxon>
        <taxon>Leotiomycetes</taxon>
        <taxon>Helotiales</taxon>
        <taxon>Lachnaceae</taxon>
        <taxon>Lachnellula</taxon>
    </lineage>
</organism>
<keyword evidence="12 14" id="KW-0539">Nucleus</keyword>
<dbReference type="InterPro" id="IPR006166">
    <property type="entry name" value="ERCC4_domain"/>
</dbReference>
<evidence type="ECO:0000256" key="4">
    <source>
        <dbReference type="ARBA" id="ARBA00022722"/>
    </source>
</evidence>
<dbReference type="GO" id="GO:0003677">
    <property type="term" value="F:DNA binding"/>
    <property type="evidence" value="ECO:0007669"/>
    <property type="project" value="UniProtKB-UniRule"/>
</dbReference>
<dbReference type="EC" id="3.1.22.-" evidence="14"/>
<dbReference type="GO" id="GO:0000712">
    <property type="term" value="P:resolution of meiotic recombination intermediates"/>
    <property type="evidence" value="ECO:0007669"/>
    <property type="project" value="TreeGrafter"/>
</dbReference>
<evidence type="ECO:0000256" key="9">
    <source>
        <dbReference type="ARBA" id="ARBA00022842"/>
    </source>
</evidence>
<dbReference type="CDD" id="cd20074">
    <property type="entry name" value="XPF_nuclease_Mus81"/>
    <property type="match status" value="1"/>
</dbReference>
<dbReference type="GO" id="GO:0031297">
    <property type="term" value="P:replication fork processing"/>
    <property type="evidence" value="ECO:0007669"/>
    <property type="project" value="UniProtKB-ARBA"/>
</dbReference>
<dbReference type="FunFam" id="1.10.150.110:FF:000001">
    <property type="entry name" value="Putative Crossover junction endonuclease MUS81"/>
    <property type="match status" value="1"/>
</dbReference>
<dbReference type="InterPro" id="IPR027421">
    <property type="entry name" value="DNA_pol_lamdba_lyase_dom_sf"/>
</dbReference>
<keyword evidence="6 14" id="KW-0255">Endonuclease</keyword>
<dbReference type="EMBL" id="QGML01001036">
    <property type="protein sequence ID" value="TVY89950.1"/>
    <property type="molecule type" value="Genomic_DNA"/>
</dbReference>
<keyword evidence="8 14" id="KW-0378">Hydrolase</keyword>
<reference evidence="17 18" key="1">
    <citation type="submission" date="2018-05" db="EMBL/GenBank/DDBJ databases">
        <title>Genome sequencing and assembly of the regulated plant pathogen Lachnellula willkommii and related sister species for the development of diagnostic species identification markers.</title>
        <authorList>
            <person name="Giroux E."/>
            <person name="Bilodeau G."/>
        </authorList>
    </citation>
    <scope>NUCLEOTIDE SEQUENCE [LARGE SCALE GENOMIC DNA]</scope>
    <source>
        <strain evidence="17 18">CBS 172.35</strain>
    </source>
</reference>
<dbReference type="InterPro" id="IPR036388">
    <property type="entry name" value="WH-like_DNA-bd_sf"/>
</dbReference>
<dbReference type="InterPro" id="IPR042530">
    <property type="entry name" value="EME1/EME2_C"/>
</dbReference>
<proteinExistence type="inferred from homology"/>
<evidence type="ECO:0000256" key="15">
    <source>
        <dbReference type="SAM" id="MobiDB-lite"/>
    </source>
</evidence>
<dbReference type="InterPro" id="IPR047417">
    <property type="entry name" value="WHD_MUS81"/>
</dbReference>
<dbReference type="GO" id="GO:0031573">
    <property type="term" value="P:mitotic intra-S DNA damage checkpoint signaling"/>
    <property type="evidence" value="ECO:0007669"/>
    <property type="project" value="TreeGrafter"/>
</dbReference>